<proteinExistence type="predicted"/>
<keyword evidence="2" id="KW-1185">Reference proteome</keyword>
<dbReference type="RefSeq" id="XP_016969457.2">
    <property type="nucleotide sequence ID" value="XM_017113968.2"/>
</dbReference>
<dbReference type="EnsemblMetazoa" id="XM_017113968.2">
    <property type="protein sequence ID" value="XP_016969457.2"/>
    <property type="gene ID" value="LOC108037403"/>
</dbReference>
<reference evidence="2" key="1">
    <citation type="journal article" date="2021" name="Elife">
        <title>Highly contiguous assemblies of 101 drosophilid genomes.</title>
        <authorList>
            <person name="Kim B.Y."/>
            <person name="Wang J.R."/>
            <person name="Miller D.E."/>
            <person name="Barmina O."/>
            <person name="Delaney E."/>
            <person name="Thompson A."/>
            <person name="Comeault A.A."/>
            <person name="Peede D."/>
            <person name="D'Agostino E.R."/>
            <person name="Pelaez J."/>
            <person name="Aguilar J.M."/>
            <person name="Haji D."/>
            <person name="Matsunaga T."/>
            <person name="Armstrong E.E."/>
            <person name="Zych M."/>
            <person name="Ogawa Y."/>
            <person name="Stamenkovic-Radak M."/>
            <person name="Jelic M."/>
            <person name="Veselinovic M.S."/>
            <person name="Tanaskovic M."/>
            <person name="Eric P."/>
            <person name="Gao J.J."/>
            <person name="Katoh T.K."/>
            <person name="Toda M.J."/>
            <person name="Watabe H."/>
            <person name="Watada M."/>
            <person name="Davis J.S."/>
            <person name="Moyle L.C."/>
            <person name="Manoli G."/>
            <person name="Bertolini E."/>
            <person name="Kostal V."/>
            <person name="Hawley R.S."/>
            <person name="Takahashi A."/>
            <person name="Jones C.D."/>
            <person name="Price D.K."/>
            <person name="Whiteman N."/>
            <person name="Kopp A."/>
            <person name="Matute D.R."/>
            <person name="Petrov D.A."/>
        </authorList>
    </citation>
    <scope>NUCLEOTIDE SEQUENCE [LARGE SCALE GENOMIC DNA]</scope>
</reference>
<accession>A0ABM5GUD5</accession>
<dbReference type="GeneID" id="108037403"/>
<dbReference type="Proteomes" id="UP001652680">
    <property type="component" value="Unassembled WGS sequence"/>
</dbReference>
<evidence type="ECO:0000313" key="1">
    <source>
        <dbReference type="EnsemblMetazoa" id="XP_016969457.2"/>
    </source>
</evidence>
<protein>
    <submittedName>
        <fullName evidence="1">Uncharacterized protein</fullName>
    </submittedName>
</protein>
<evidence type="ECO:0000313" key="2">
    <source>
        <dbReference type="Proteomes" id="UP001652680"/>
    </source>
</evidence>
<organism evidence="1 2">
    <name type="scientific">Drosophila rhopaloa</name>
    <name type="common">Fruit fly</name>
    <dbReference type="NCBI Taxonomy" id="1041015"/>
    <lineage>
        <taxon>Eukaryota</taxon>
        <taxon>Metazoa</taxon>
        <taxon>Ecdysozoa</taxon>
        <taxon>Arthropoda</taxon>
        <taxon>Hexapoda</taxon>
        <taxon>Insecta</taxon>
        <taxon>Pterygota</taxon>
        <taxon>Neoptera</taxon>
        <taxon>Endopterygota</taxon>
        <taxon>Diptera</taxon>
        <taxon>Brachycera</taxon>
        <taxon>Muscomorpha</taxon>
        <taxon>Ephydroidea</taxon>
        <taxon>Drosophilidae</taxon>
        <taxon>Drosophila</taxon>
        <taxon>Sophophora</taxon>
    </lineage>
</organism>
<name>A0ABM5GUD5_DRORH</name>
<reference evidence="1" key="2">
    <citation type="submission" date="2025-05" db="UniProtKB">
        <authorList>
            <consortium name="EnsemblMetazoa"/>
        </authorList>
    </citation>
    <scope>IDENTIFICATION</scope>
</reference>
<sequence>MAQDPKWKKAYDRLVREHFDEQRQVPQLQSQLRHYGHKRERLRKEIEKESKGLNVWIDMMDRLRRGVERFKKHKHLLTPKKHKQLRRIMRKVPMNTLEERVRLMEVSENLVPKPCKDSAVTKSEEGRNVPRYSVPVEKTCDPKTQAPMDKRLSRIKADLEALQRIHEQTMGVVSDIRAIMATINYLDRGYCTNIKITPYVETKKDPSPPMKATIKLDRLRRTKHKTHYTRELMDVRPPYILDHVPQLKPNIFDFPEKKSKRLN</sequence>